<gene>
    <name evidence="4" type="ORF">GCM10019016_029450</name>
</gene>
<dbReference type="Pfam" id="PF02082">
    <property type="entry name" value="Rrf2"/>
    <property type="match status" value="1"/>
</dbReference>
<evidence type="ECO:0000256" key="3">
    <source>
        <dbReference type="SAM" id="MobiDB-lite"/>
    </source>
</evidence>
<name>A0ABP6TMS2_9ACTN</name>
<feature type="region of interest" description="Disordered" evidence="3">
    <location>
        <begin position="1"/>
        <end position="55"/>
    </location>
</feature>
<dbReference type="PANTHER" id="PTHR33221:SF4">
    <property type="entry name" value="HTH-TYPE TRANSCRIPTIONAL REPRESSOR NSRR"/>
    <property type="match status" value="1"/>
</dbReference>
<proteinExistence type="predicted"/>
<comment type="caution">
    <text evidence="4">The sequence shown here is derived from an EMBL/GenBank/DDBJ whole genome shotgun (WGS) entry which is preliminary data.</text>
</comment>
<evidence type="ECO:0000313" key="5">
    <source>
        <dbReference type="Proteomes" id="UP001501455"/>
    </source>
</evidence>
<dbReference type="EMBL" id="BAAAXF010000021">
    <property type="protein sequence ID" value="GAA3495844.1"/>
    <property type="molecule type" value="Genomic_DNA"/>
</dbReference>
<evidence type="ECO:0000256" key="1">
    <source>
        <dbReference type="ARBA" id="ARBA00023125"/>
    </source>
</evidence>
<dbReference type="SUPFAM" id="SSF46785">
    <property type="entry name" value="Winged helix' DNA-binding domain"/>
    <property type="match status" value="1"/>
</dbReference>
<evidence type="ECO:0000256" key="2">
    <source>
        <dbReference type="ARBA" id="ARBA00034078"/>
    </source>
</evidence>
<dbReference type="InterPro" id="IPR036388">
    <property type="entry name" value="WH-like_DNA-bd_sf"/>
</dbReference>
<keyword evidence="5" id="KW-1185">Reference proteome</keyword>
<dbReference type="PANTHER" id="PTHR33221">
    <property type="entry name" value="WINGED HELIX-TURN-HELIX TRANSCRIPTIONAL REGULATOR, RRF2 FAMILY"/>
    <property type="match status" value="1"/>
</dbReference>
<protein>
    <recommendedName>
        <fullName evidence="6">Rrf2 family transcriptional regulator</fullName>
    </recommendedName>
</protein>
<organism evidence="4 5">
    <name type="scientific">Streptomyces prasinosporus</name>
    <dbReference type="NCBI Taxonomy" id="68256"/>
    <lineage>
        <taxon>Bacteria</taxon>
        <taxon>Bacillati</taxon>
        <taxon>Actinomycetota</taxon>
        <taxon>Actinomycetes</taxon>
        <taxon>Kitasatosporales</taxon>
        <taxon>Streptomycetaceae</taxon>
        <taxon>Streptomyces</taxon>
        <taxon>Streptomyces albogriseolus group</taxon>
    </lineage>
</organism>
<feature type="compositionally biased region" description="Basic and acidic residues" evidence="3">
    <location>
        <begin position="42"/>
        <end position="55"/>
    </location>
</feature>
<reference evidence="5" key="1">
    <citation type="journal article" date="2019" name="Int. J. Syst. Evol. Microbiol.">
        <title>The Global Catalogue of Microorganisms (GCM) 10K type strain sequencing project: providing services to taxonomists for standard genome sequencing and annotation.</title>
        <authorList>
            <consortium name="The Broad Institute Genomics Platform"/>
            <consortium name="The Broad Institute Genome Sequencing Center for Infectious Disease"/>
            <person name="Wu L."/>
            <person name="Ma J."/>
        </authorList>
    </citation>
    <scope>NUCLEOTIDE SEQUENCE [LARGE SCALE GENOMIC DNA]</scope>
    <source>
        <strain evidence="5">JCM 4816</strain>
    </source>
</reference>
<dbReference type="Proteomes" id="UP001501455">
    <property type="component" value="Unassembled WGS sequence"/>
</dbReference>
<sequence>MPARPGGLPAGGGPEGRRGVREAAEGPREPEERPASRMRPGSPDREDVVKVRPDNLKPGYRLPTLPGMRLLRSTDLALRVLMRLTVAGDSHPTTRDVAAAMDVPYTHAAKVVAELRHMGLLTARRGRGGGLSLTEGGRGASVGALVRAFEGEDDVVDCEGGSSTAPCPLRSDCRLRGALRRAQEAFFASLDPITVADLAADPTGPLLLGIPGVR</sequence>
<comment type="cofactor">
    <cofactor evidence="2">
        <name>[2Fe-2S] cluster</name>
        <dbReference type="ChEBI" id="CHEBI:190135"/>
    </cofactor>
</comment>
<evidence type="ECO:0008006" key="6">
    <source>
        <dbReference type="Google" id="ProtNLM"/>
    </source>
</evidence>
<evidence type="ECO:0000313" key="4">
    <source>
        <dbReference type="EMBL" id="GAA3495844.1"/>
    </source>
</evidence>
<accession>A0ABP6TMS2</accession>
<dbReference type="PROSITE" id="PS51197">
    <property type="entry name" value="HTH_RRF2_2"/>
    <property type="match status" value="1"/>
</dbReference>
<feature type="compositionally biased region" description="Basic and acidic residues" evidence="3">
    <location>
        <begin position="15"/>
        <end position="35"/>
    </location>
</feature>
<dbReference type="Gene3D" id="1.10.10.10">
    <property type="entry name" value="Winged helix-like DNA-binding domain superfamily/Winged helix DNA-binding domain"/>
    <property type="match status" value="1"/>
</dbReference>
<keyword evidence="1" id="KW-0238">DNA-binding</keyword>
<dbReference type="InterPro" id="IPR036390">
    <property type="entry name" value="WH_DNA-bd_sf"/>
</dbReference>
<dbReference type="InterPro" id="IPR000944">
    <property type="entry name" value="Tscrpt_reg_Rrf2"/>
</dbReference>